<keyword evidence="3" id="KW-0732">Signal</keyword>
<comment type="caution">
    <text evidence="12">The sequence shown here is derived from an EMBL/GenBank/DDBJ whole genome shotgun (WGS) entry which is preliminary data.</text>
</comment>
<comment type="caution">
    <text evidence="9">Lacks conserved residue(s) required for the propagation of feature annotation.</text>
</comment>
<evidence type="ECO:0000256" key="5">
    <source>
        <dbReference type="ARBA" id="ARBA00023136"/>
    </source>
</evidence>
<dbReference type="GO" id="GO:0016020">
    <property type="term" value="C:membrane"/>
    <property type="evidence" value="ECO:0007669"/>
    <property type="project" value="UniProtKB-SubCell"/>
</dbReference>
<keyword evidence="8" id="KW-0325">Glycoprotein</keyword>
<dbReference type="Gene3D" id="2.10.50.10">
    <property type="entry name" value="Tumor Necrosis Factor Receptor, subunit A, domain 2"/>
    <property type="match status" value="3"/>
</dbReference>
<feature type="transmembrane region" description="Helical" evidence="10">
    <location>
        <begin position="191"/>
        <end position="215"/>
    </location>
</feature>
<reference evidence="12 13" key="1">
    <citation type="submission" date="2024-09" db="EMBL/GenBank/DDBJ databases">
        <title>A chromosome-level genome assembly of Gray's grenadier anchovy, Coilia grayii.</title>
        <authorList>
            <person name="Fu Z."/>
        </authorList>
    </citation>
    <scope>NUCLEOTIDE SEQUENCE [LARGE SCALE GENOMIC DNA]</scope>
    <source>
        <strain evidence="12">G4</strain>
        <tissue evidence="12">Muscle</tissue>
    </source>
</reference>
<dbReference type="FunFam" id="2.10.50.10:FF:000004">
    <property type="entry name" value="Tumor necrosis factor receptor superfamily member 6"/>
    <property type="match status" value="1"/>
</dbReference>
<feature type="repeat" description="TNFR-Cys" evidence="9">
    <location>
        <begin position="86"/>
        <end position="127"/>
    </location>
</feature>
<dbReference type="SUPFAM" id="SSF57586">
    <property type="entry name" value="TNF receptor-like"/>
    <property type="match status" value="2"/>
</dbReference>
<feature type="disulfide bond" evidence="9">
    <location>
        <begin position="106"/>
        <end position="119"/>
    </location>
</feature>
<evidence type="ECO:0000313" key="13">
    <source>
        <dbReference type="Proteomes" id="UP001591681"/>
    </source>
</evidence>
<proteinExistence type="predicted"/>
<dbReference type="PROSITE" id="PS00652">
    <property type="entry name" value="TNFR_NGFR_1"/>
    <property type="match status" value="1"/>
</dbReference>
<evidence type="ECO:0000256" key="9">
    <source>
        <dbReference type="PROSITE-ProRule" id="PRU00206"/>
    </source>
</evidence>
<keyword evidence="10" id="KW-1133">Transmembrane helix</keyword>
<evidence type="ECO:0000256" key="4">
    <source>
        <dbReference type="ARBA" id="ARBA00022737"/>
    </source>
</evidence>
<feature type="disulfide bond" evidence="9">
    <location>
        <begin position="147"/>
        <end position="160"/>
    </location>
</feature>
<evidence type="ECO:0000256" key="10">
    <source>
        <dbReference type="SAM" id="Phobius"/>
    </source>
</evidence>
<dbReference type="EMBL" id="JBHFQA010000020">
    <property type="protein sequence ID" value="KAL2081759.1"/>
    <property type="molecule type" value="Genomic_DNA"/>
</dbReference>
<accession>A0ABD1J4H6</accession>
<evidence type="ECO:0000256" key="3">
    <source>
        <dbReference type="ARBA" id="ARBA00022729"/>
    </source>
</evidence>
<sequence length="225" mass="24677">MGKCKNWYFELPISWTEKAYPIVLLLCIFAIASVSTELSKNLTEKQSTCLEDQQYPVDGLCCLNCAAGTFVSKPCTQNLQQGTCSPCEHGHSYTEHPNGMDGCLPCTQCRIDQTVTEPCSSKRDTQCQCKTGFFCVPDQACEVCKKCTRCKIEEEEVKKCTPTSNTVCKKHNPVLDSTTHSPPSTPFTNSVATITGTAILLIFCLSGCAIGAVFWCKRQPDLGKS</sequence>
<name>A0ABD1J4H6_9TELE</name>
<dbReference type="AlphaFoldDB" id="A0ABD1J4H6"/>
<feature type="disulfide bond" evidence="9">
    <location>
        <begin position="129"/>
        <end position="144"/>
    </location>
</feature>
<keyword evidence="13" id="KW-1185">Reference proteome</keyword>
<dbReference type="GO" id="GO:0006915">
    <property type="term" value="P:apoptotic process"/>
    <property type="evidence" value="ECO:0007669"/>
    <property type="project" value="UniProtKB-KW"/>
</dbReference>
<feature type="domain" description="TNFR-Cys" evidence="11">
    <location>
        <begin position="86"/>
        <end position="127"/>
    </location>
</feature>
<keyword evidence="5 10" id="KW-0472">Membrane</keyword>
<keyword evidence="7" id="KW-0675">Receptor</keyword>
<evidence type="ECO:0000256" key="1">
    <source>
        <dbReference type="ARBA" id="ARBA00004370"/>
    </source>
</evidence>
<dbReference type="PANTHER" id="PTHR46330">
    <property type="entry name" value="TUMOR NECROSIS FACTOR RECEPTOR SUPERFAMILY MEMBER 10B"/>
    <property type="match status" value="1"/>
</dbReference>
<dbReference type="Pfam" id="PF00020">
    <property type="entry name" value="TNFR_c6"/>
    <property type="match status" value="2"/>
</dbReference>
<keyword evidence="4" id="KW-0677">Repeat</keyword>
<keyword evidence="6 9" id="KW-1015">Disulfide bond</keyword>
<evidence type="ECO:0000256" key="7">
    <source>
        <dbReference type="ARBA" id="ARBA00023170"/>
    </source>
</evidence>
<dbReference type="InterPro" id="IPR001368">
    <property type="entry name" value="TNFR/NGFR_Cys_rich_reg"/>
</dbReference>
<evidence type="ECO:0000256" key="2">
    <source>
        <dbReference type="ARBA" id="ARBA00022703"/>
    </source>
</evidence>
<feature type="domain" description="TNFR-Cys" evidence="11">
    <location>
        <begin position="128"/>
        <end position="168"/>
    </location>
</feature>
<dbReference type="SMART" id="SM00208">
    <property type="entry name" value="TNFR"/>
    <property type="match status" value="3"/>
</dbReference>
<keyword evidence="10" id="KW-0812">Transmembrane</keyword>
<dbReference type="InterPro" id="IPR052491">
    <property type="entry name" value="TNFRSF10"/>
</dbReference>
<evidence type="ECO:0000313" key="12">
    <source>
        <dbReference type="EMBL" id="KAL2081759.1"/>
    </source>
</evidence>
<feature type="repeat" description="TNFR-Cys" evidence="9">
    <location>
        <begin position="128"/>
        <end position="168"/>
    </location>
</feature>
<feature type="disulfide bond" evidence="9">
    <location>
        <begin position="150"/>
        <end position="168"/>
    </location>
</feature>
<gene>
    <name evidence="12" type="ORF">ACEWY4_023612</name>
</gene>
<keyword evidence="2" id="KW-0053">Apoptosis</keyword>
<dbReference type="PANTHER" id="PTHR46330:SF6">
    <property type="entry name" value="HEMATOPOIETIC DEATH RECEPTOR-RELATED"/>
    <property type="match status" value="1"/>
</dbReference>
<dbReference type="Proteomes" id="UP001591681">
    <property type="component" value="Unassembled WGS sequence"/>
</dbReference>
<dbReference type="GO" id="GO:0004888">
    <property type="term" value="F:transmembrane signaling receptor activity"/>
    <property type="evidence" value="ECO:0007669"/>
    <property type="project" value="UniProtKB-ARBA"/>
</dbReference>
<comment type="subcellular location">
    <subcellularLocation>
        <location evidence="1">Membrane</location>
    </subcellularLocation>
</comment>
<evidence type="ECO:0000256" key="8">
    <source>
        <dbReference type="ARBA" id="ARBA00023180"/>
    </source>
</evidence>
<evidence type="ECO:0000259" key="11">
    <source>
        <dbReference type="PROSITE" id="PS50050"/>
    </source>
</evidence>
<dbReference type="PROSITE" id="PS50050">
    <property type="entry name" value="TNFR_NGFR_2"/>
    <property type="match status" value="2"/>
</dbReference>
<protein>
    <recommendedName>
        <fullName evidence="11">TNFR-Cys domain-containing protein</fullName>
    </recommendedName>
</protein>
<organism evidence="12 13">
    <name type="scientific">Coilia grayii</name>
    <name type="common">Gray's grenadier anchovy</name>
    <dbReference type="NCBI Taxonomy" id="363190"/>
    <lineage>
        <taxon>Eukaryota</taxon>
        <taxon>Metazoa</taxon>
        <taxon>Chordata</taxon>
        <taxon>Craniata</taxon>
        <taxon>Vertebrata</taxon>
        <taxon>Euteleostomi</taxon>
        <taxon>Actinopterygii</taxon>
        <taxon>Neopterygii</taxon>
        <taxon>Teleostei</taxon>
        <taxon>Clupei</taxon>
        <taxon>Clupeiformes</taxon>
        <taxon>Clupeoidei</taxon>
        <taxon>Engraulidae</taxon>
        <taxon>Coilinae</taxon>
        <taxon>Coilia</taxon>
    </lineage>
</organism>
<feature type="disulfide bond" evidence="9">
    <location>
        <begin position="109"/>
        <end position="127"/>
    </location>
</feature>
<evidence type="ECO:0000256" key="6">
    <source>
        <dbReference type="ARBA" id="ARBA00023157"/>
    </source>
</evidence>